<dbReference type="EMBL" id="RRAZ01000008">
    <property type="protein sequence ID" value="RRH76153.1"/>
    <property type="molecule type" value="Genomic_DNA"/>
</dbReference>
<evidence type="ECO:0008006" key="12">
    <source>
        <dbReference type="Google" id="ProtNLM"/>
    </source>
</evidence>
<feature type="signal peptide" evidence="9">
    <location>
        <begin position="1"/>
        <end position="39"/>
    </location>
</feature>
<sequence>MTNALSLSARPVQPRTLLRKGSIALVAAAVAFSGSQAVAQTALSEAVLTSSERDPGITALRHKVARRGVEIEAARDERYPRIGLSADTATTSTDGPGVTLTVSQMIFDWGRVSSTIAAASQDRIAAVAELKSGVEELSLDVSGYFIDVEVINRKITHTQEYLRFATRICDHAEARALAGSGDLGEVARARLEVSRTEERLVQLQSDRKLALAQLEFLMGRASGALRPAPDLDFLRRYSRSDAVASAIRLAPKFIAAQAGTGRAEAEIQLARAARLPSIRLQAQVRGDIDRGRTRTSVGLSTGLDVGMGAITGRQMEAARLAAEAAKSNQEAVRRNLANAVRSALERITVLRAREASQARQLAQANDVLSGYEAQFITGQRQLIDLLTTGRDLYDAQVDRIATYEERKRAEYEAAFDLGVLGTLILASSKGN</sequence>
<evidence type="ECO:0000256" key="9">
    <source>
        <dbReference type="SAM" id="SignalP"/>
    </source>
</evidence>
<keyword evidence="5" id="KW-0812">Transmembrane</keyword>
<proteinExistence type="inferred from homology"/>
<keyword evidence="3" id="KW-0813">Transport</keyword>
<dbReference type="GO" id="GO:0009279">
    <property type="term" value="C:cell outer membrane"/>
    <property type="evidence" value="ECO:0007669"/>
    <property type="project" value="UniProtKB-SubCell"/>
</dbReference>
<organism evidence="10 11">
    <name type="scientific">Falsigemmobacter faecalis</name>
    <dbReference type="NCBI Taxonomy" id="2488730"/>
    <lineage>
        <taxon>Bacteria</taxon>
        <taxon>Pseudomonadati</taxon>
        <taxon>Pseudomonadota</taxon>
        <taxon>Alphaproteobacteria</taxon>
        <taxon>Rhodobacterales</taxon>
        <taxon>Paracoccaceae</taxon>
        <taxon>Falsigemmobacter</taxon>
    </lineage>
</organism>
<evidence type="ECO:0000256" key="7">
    <source>
        <dbReference type="ARBA" id="ARBA00023237"/>
    </source>
</evidence>
<dbReference type="GO" id="GO:0015288">
    <property type="term" value="F:porin activity"/>
    <property type="evidence" value="ECO:0007669"/>
    <property type="project" value="TreeGrafter"/>
</dbReference>
<evidence type="ECO:0000256" key="3">
    <source>
        <dbReference type="ARBA" id="ARBA00022448"/>
    </source>
</evidence>
<comment type="caution">
    <text evidence="10">The sequence shown here is derived from an EMBL/GenBank/DDBJ whole genome shotgun (WGS) entry which is preliminary data.</text>
</comment>
<evidence type="ECO:0000256" key="8">
    <source>
        <dbReference type="SAM" id="Coils"/>
    </source>
</evidence>
<reference evidence="10 11" key="1">
    <citation type="submission" date="2018-11" db="EMBL/GenBank/DDBJ databases">
        <title>Gemmobacter sp. nov., YIM 102744-1 draft genome.</title>
        <authorList>
            <person name="Li G."/>
            <person name="Jiang Y."/>
        </authorList>
    </citation>
    <scope>NUCLEOTIDE SEQUENCE [LARGE SCALE GENOMIC DNA]</scope>
    <source>
        <strain evidence="10 11">YIM 102744-1</strain>
    </source>
</reference>
<dbReference type="InterPro" id="IPR051906">
    <property type="entry name" value="TolC-like"/>
</dbReference>
<evidence type="ECO:0000256" key="6">
    <source>
        <dbReference type="ARBA" id="ARBA00023136"/>
    </source>
</evidence>
<name>A0A3P3DPH3_9RHOB</name>
<keyword evidence="8" id="KW-0175">Coiled coil</keyword>
<dbReference type="PANTHER" id="PTHR30026:SF22">
    <property type="entry name" value="OUTER MEMBRANE EFFLUX PROTEIN"/>
    <property type="match status" value="1"/>
</dbReference>
<dbReference type="Gene3D" id="1.20.1600.10">
    <property type="entry name" value="Outer membrane efflux proteins (OEP)"/>
    <property type="match status" value="1"/>
</dbReference>
<evidence type="ECO:0000256" key="2">
    <source>
        <dbReference type="ARBA" id="ARBA00007613"/>
    </source>
</evidence>
<evidence type="ECO:0000256" key="1">
    <source>
        <dbReference type="ARBA" id="ARBA00004442"/>
    </source>
</evidence>
<comment type="similarity">
    <text evidence="2">Belongs to the outer membrane factor (OMF) (TC 1.B.17) family.</text>
</comment>
<accession>A0A3P3DPH3</accession>
<dbReference type="Proteomes" id="UP000282125">
    <property type="component" value="Unassembled WGS sequence"/>
</dbReference>
<dbReference type="GO" id="GO:0015562">
    <property type="term" value="F:efflux transmembrane transporter activity"/>
    <property type="evidence" value="ECO:0007669"/>
    <property type="project" value="InterPro"/>
</dbReference>
<gene>
    <name evidence="10" type="ORF">EG244_06960</name>
</gene>
<feature type="coiled-coil region" evidence="8">
    <location>
        <begin position="186"/>
        <end position="213"/>
    </location>
</feature>
<dbReference type="InterPro" id="IPR003423">
    <property type="entry name" value="OMP_efflux"/>
</dbReference>
<keyword evidence="4" id="KW-1134">Transmembrane beta strand</keyword>
<dbReference type="GO" id="GO:1990281">
    <property type="term" value="C:efflux pump complex"/>
    <property type="evidence" value="ECO:0007669"/>
    <property type="project" value="TreeGrafter"/>
</dbReference>
<evidence type="ECO:0000256" key="4">
    <source>
        <dbReference type="ARBA" id="ARBA00022452"/>
    </source>
</evidence>
<dbReference type="AlphaFoldDB" id="A0A3P3DPH3"/>
<comment type="subcellular location">
    <subcellularLocation>
        <location evidence="1">Cell outer membrane</location>
    </subcellularLocation>
</comment>
<dbReference type="Pfam" id="PF02321">
    <property type="entry name" value="OEP"/>
    <property type="match status" value="2"/>
</dbReference>
<keyword evidence="9" id="KW-0732">Signal</keyword>
<dbReference type="SUPFAM" id="SSF56954">
    <property type="entry name" value="Outer membrane efflux proteins (OEP)"/>
    <property type="match status" value="1"/>
</dbReference>
<keyword evidence="11" id="KW-1185">Reference proteome</keyword>
<keyword evidence="6" id="KW-0472">Membrane</keyword>
<dbReference type="PANTHER" id="PTHR30026">
    <property type="entry name" value="OUTER MEMBRANE PROTEIN TOLC"/>
    <property type="match status" value="1"/>
</dbReference>
<evidence type="ECO:0000313" key="10">
    <source>
        <dbReference type="EMBL" id="RRH76153.1"/>
    </source>
</evidence>
<dbReference type="RefSeq" id="WP_124964292.1">
    <property type="nucleotide sequence ID" value="NZ_RRAZ01000008.1"/>
</dbReference>
<dbReference type="OrthoDB" id="9814637at2"/>
<evidence type="ECO:0000313" key="11">
    <source>
        <dbReference type="Proteomes" id="UP000282125"/>
    </source>
</evidence>
<protein>
    <recommendedName>
        <fullName evidence="12">TolC family protein</fullName>
    </recommendedName>
</protein>
<evidence type="ECO:0000256" key="5">
    <source>
        <dbReference type="ARBA" id="ARBA00022692"/>
    </source>
</evidence>
<keyword evidence="7" id="KW-0998">Cell outer membrane</keyword>
<feature type="chain" id="PRO_5018183883" description="TolC family protein" evidence="9">
    <location>
        <begin position="40"/>
        <end position="431"/>
    </location>
</feature>